<sequence length="533" mass="59549">MAHLYTPMLKSDPPHRIASALLAVVAGLFLTANSVFAQTNAALPYTADDLPTGTFFFGAYDNKGQKYGYKRVEYEFFTADDGKPMFSERSMFVTKFVNLNRQIRYTSVSTMEHFFSVDDGLELATAQHNDKITHASLEDGEPFHTSESRTMLRRNGNSLEVIRSSNGKDRTWKIPAPGLTAYEYVAGYFLFRSNPSVGDQARFRYIDFDDLSVVEPVLTVEAVTPVSSGNTETLEFACSVEMPVSGIRGECIAFESGLMERMTYRSGWSLIRESESVATERQKAADFSNIGLVPIDQALPDPFSLSSIELKVTGQDAKRMFKDTPNQRVDVISDDHLVITLKKGVSEYEDPKTGDLDKYLTKTPLYAVEHPLIQKKANDLTKDLSTQEEKIARLVAFVDEHIEDDSDADSEDVIEVFVTQKGDCTEHALLFITLARAAGIPARRVHGYIYNEDRDSPGFAGHAWAEVLVDGHWKPVDPSWGQSAASIGHLQEYKSAAIPGAFEIRVIDYKKHHQGPWWPKLMCAYVLGTKRCS</sequence>
<evidence type="ECO:0000259" key="1">
    <source>
        <dbReference type="SMART" id="SM00460"/>
    </source>
</evidence>
<gene>
    <name evidence="2" type="ORF">METZ01_LOCUS165854</name>
</gene>
<proteinExistence type="predicted"/>
<dbReference type="PANTHER" id="PTHR33490:SF3">
    <property type="entry name" value="CONSERVED INTEGRAL MEMBRANE PROTEIN"/>
    <property type="match status" value="1"/>
</dbReference>
<dbReference type="InterPro" id="IPR038765">
    <property type="entry name" value="Papain-like_cys_pep_sf"/>
</dbReference>
<dbReference type="EMBL" id="UINC01029752">
    <property type="protein sequence ID" value="SVB13000.1"/>
    <property type="molecule type" value="Genomic_DNA"/>
</dbReference>
<dbReference type="Pfam" id="PF01841">
    <property type="entry name" value="Transglut_core"/>
    <property type="match status" value="1"/>
</dbReference>
<dbReference type="PANTHER" id="PTHR33490">
    <property type="entry name" value="BLR5614 PROTEIN-RELATED"/>
    <property type="match status" value="1"/>
</dbReference>
<dbReference type="SMART" id="SM00460">
    <property type="entry name" value="TGc"/>
    <property type="match status" value="1"/>
</dbReference>
<accession>A0A382BGK6</accession>
<dbReference type="AlphaFoldDB" id="A0A382BGK6"/>
<protein>
    <recommendedName>
        <fullName evidence="1">Transglutaminase-like domain-containing protein</fullName>
    </recommendedName>
</protein>
<reference evidence="2" key="1">
    <citation type="submission" date="2018-05" db="EMBL/GenBank/DDBJ databases">
        <authorList>
            <person name="Lanie J.A."/>
            <person name="Ng W.-L."/>
            <person name="Kazmierczak K.M."/>
            <person name="Andrzejewski T.M."/>
            <person name="Davidsen T.M."/>
            <person name="Wayne K.J."/>
            <person name="Tettelin H."/>
            <person name="Glass J.I."/>
            <person name="Rusch D."/>
            <person name="Podicherti R."/>
            <person name="Tsui H.-C.T."/>
            <person name="Winkler M.E."/>
        </authorList>
    </citation>
    <scope>NUCLEOTIDE SEQUENCE</scope>
</reference>
<feature type="domain" description="Transglutaminase-like" evidence="1">
    <location>
        <begin position="416"/>
        <end position="480"/>
    </location>
</feature>
<dbReference type="InterPro" id="IPR002931">
    <property type="entry name" value="Transglutaminase-like"/>
</dbReference>
<name>A0A382BGK6_9ZZZZ</name>
<organism evidence="2">
    <name type="scientific">marine metagenome</name>
    <dbReference type="NCBI Taxonomy" id="408172"/>
    <lineage>
        <taxon>unclassified sequences</taxon>
        <taxon>metagenomes</taxon>
        <taxon>ecological metagenomes</taxon>
    </lineage>
</organism>
<evidence type="ECO:0000313" key="2">
    <source>
        <dbReference type="EMBL" id="SVB13000.1"/>
    </source>
</evidence>
<dbReference type="Gene3D" id="3.10.620.30">
    <property type="match status" value="1"/>
</dbReference>
<dbReference type="SUPFAM" id="SSF54001">
    <property type="entry name" value="Cysteine proteinases"/>
    <property type="match status" value="1"/>
</dbReference>